<evidence type="ECO:0000313" key="1">
    <source>
        <dbReference type="EMBL" id="MFC4244960.1"/>
    </source>
</evidence>
<dbReference type="EMBL" id="JBHSCN010000014">
    <property type="protein sequence ID" value="MFC4244960.1"/>
    <property type="molecule type" value="Genomic_DNA"/>
</dbReference>
<protein>
    <recommendedName>
        <fullName evidence="3">DUF664 domain-containing protein</fullName>
    </recommendedName>
</protein>
<dbReference type="Proteomes" id="UP001595900">
    <property type="component" value="Unassembled WGS sequence"/>
</dbReference>
<keyword evidence="2" id="KW-1185">Reference proteome</keyword>
<evidence type="ECO:0000313" key="2">
    <source>
        <dbReference type="Proteomes" id="UP001595900"/>
    </source>
</evidence>
<sequence length="81" mass="8455">MASSSPSNPYEDALADWQAGQDRHQFVTNLSIATAAEVAMIESIGWTLDHMAVTFAAQRAFAGSGIDDAVAASPYGAVVPQ</sequence>
<gene>
    <name evidence="1" type="ORF">ACFOYW_16430</name>
</gene>
<proteinExistence type="predicted"/>
<accession>A0ABV8Q9J1</accession>
<organism evidence="1 2">
    <name type="scientific">Gryllotalpicola reticulitermitis</name>
    <dbReference type="NCBI Taxonomy" id="1184153"/>
    <lineage>
        <taxon>Bacteria</taxon>
        <taxon>Bacillati</taxon>
        <taxon>Actinomycetota</taxon>
        <taxon>Actinomycetes</taxon>
        <taxon>Micrococcales</taxon>
        <taxon>Microbacteriaceae</taxon>
        <taxon>Gryllotalpicola</taxon>
    </lineage>
</organism>
<name>A0ABV8Q9J1_9MICO</name>
<comment type="caution">
    <text evidence="1">The sequence shown here is derived from an EMBL/GenBank/DDBJ whole genome shotgun (WGS) entry which is preliminary data.</text>
</comment>
<reference evidence="2" key="1">
    <citation type="journal article" date="2019" name="Int. J. Syst. Evol. Microbiol.">
        <title>The Global Catalogue of Microorganisms (GCM) 10K type strain sequencing project: providing services to taxonomists for standard genome sequencing and annotation.</title>
        <authorList>
            <consortium name="The Broad Institute Genomics Platform"/>
            <consortium name="The Broad Institute Genome Sequencing Center for Infectious Disease"/>
            <person name="Wu L."/>
            <person name="Ma J."/>
        </authorList>
    </citation>
    <scope>NUCLEOTIDE SEQUENCE [LARGE SCALE GENOMIC DNA]</scope>
    <source>
        <strain evidence="2">CGMCC 1.10363</strain>
    </source>
</reference>
<evidence type="ECO:0008006" key="3">
    <source>
        <dbReference type="Google" id="ProtNLM"/>
    </source>
</evidence>